<evidence type="ECO:0000256" key="2">
    <source>
        <dbReference type="ARBA" id="ARBA00023002"/>
    </source>
</evidence>
<dbReference type="RefSeq" id="WP_070077725.1">
    <property type="nucleotide sequence ID" value="NZ_CP017415.1"/>
</dbReference>
<organism evidence="4 5">
    <name type="scientific">Acidihalobacter yilgarnensis</name>
    <dbReference type="NCBI Taxonomy" id="2819280"/>
    <lineage>
        <taxon>Bacteria</taxon>
        <taxon>Pseudomonadati</taxon>
        <taxon>Pseudomonadota</taxon>
        <taxon>Gammaproteobacteria</taxon>
        <taxon>Chromatiales</taxon>
        <taxon>Ectothiorhodospiraceae</taxon>
        <taxon>Acidihalobacter</taxon>
    </lineage>
</organism>
<dbReference type="InterPro" id="IPR002347">
    <property type="entry name" value="SDR_fam"/>
</dbReference>
<sequence length="252" mass="27185">MTKTVFVTGATSGFGEAIARRFAQAGCHVIASGRRSDRLEALVDSLPDATLLPLTLDVRDRAGVESAVANLPPMFADIDILVNNAGLALGLEPAQRADLNEWEAMVDTNIKGLMTVTRTVLPGMCERSRGHVINLGSVAASWPYPGGNCYGATKAFVQQFSRNLRADLLGTGIRVTNIEPGMAETEFSLVRFKGNAEQAESVYAGTRPLLAEDIAEAVHWVTELPAHVNINTLEIMPTDQAWGPFAVHRETR</sequence>
<dbReference type="PROSITE" id="PS00061">
    <property type="entry name" value="ADH_SHORT"/>
    <property type="match status" value="1"/>
</dbReference>
<comment type="similarity">
    <text evidence="1 3">Belongs to the short-chain dehydrogenases/reductases (SDR) family.</text>
</comment>
<evidence type="ECO:0000256" key="3">
    <source>
        <dbReference type="RuleBase" id="RU000363"/>
    </source>
</evidence>
<dbReference type="CDD" id="cd05346">
    <property type="entry name" value="SDR_c5"/>
    <property type="match status" value="1"/>
</dbReference>
<dbReference type="Proteomes" id="UP000095401">
    <property type="component" value="Chromosome"/>
</dbReference>
<proteinExistence type="inferred from homology"/>
<dbReference type="InterPro" id="IPR020904">
    <property type="entry name" value="Sc_DH/Rdtase_CS"/>
</dbReference>
<dbReference type="FunFam" id="3.40.50.720:FF:000047">
    <property type="entry name" value="NADP-dependent L-serine/L-allo-threonine dehydrogenase"/>
    <property type="match status" value="1"/>
</dbReference>
<evidence type="ECO:0000313" key="4">
    <source>
        <dbReference type="EMBL" id="AOU97338.1"/>
    </source>
</evidence>
<dbReference type="EMBL" id="CP017415">
    <property type="protein sequence ID" value="AOU97338.1"/>
    <property type="molecule type" value="Genomic_DNA"/>
</dbReference>
<dbReference type="PRINTS" id="PR00080">
    <property type="entry name" value="SDRFAMILY"/>
</dbReference>
<dbReference type="Pfam" id="PF00106">
    <property type="entry name" value="adh_short"/>
    <property type="match status" value="1"/>
</dbReference>
<dbReference type="SUPFAM" id="SSF51735">
    <property type="entry name" value="NAD(P)-binding Rossmann-fold domains"/>
    <property type="match status" value="1"/>
</dbReference>
<dbReference type="PRINTS" id="PR00081">
    <property type="entry name" value="GDHRDH"/>
</dbReference>
<accession>A0A1D8ILN2</accession>
<dbReference type="PANTHER" id="PTHR42901:SF1">
    <property type="entry name" value="ALCOHOL DEHYDROGENASE"/>
    <property type="match status" value="1"/>
</dbReference>
<evidence type="ECO:0000313" key="5">
    <source>
        <dbReference type="Proteomes" id="UP000095401"/>
    </source>
</evidence>
<dbReference type="GO" id="GO:0016616">
    <property type="term" value="F:oxidoreductase activity, acting on the CH-OH group of donors, NAD or NADP as acceptor"/>
    <property type="evidence" value="ECO:0007669"/>
    <property type="project" value="UniProtKB-ARBA"/>
</dbReference>
<reference evidence="5" key="1">
    <citation type="submission" date="2016-09" db="EMBL/GenBank/DDBJ databases">
        <title>Acidihalobacter prosperus F5.</title>
        <authorList>
            <person name="Khaleque H.N."/>
            <person name="Ramsay J.P."/>
            <person name="Kaksonen A.H."/>
            <person name="Boxall N.J."/>
            <person name="Watkin E.L.J."/>
        </authorList>
    </citation>
    <scope>NUCLEOTIDE SEQUENCE [LARGE SCALE GENOMIC DNA]</scope>
    <source>
        <strain evidence="5">F5</strain>
    </source>
</reference>
<dbReference type="Gene3D" id="3.40.50.720">
    <property type="entry name" value="NAD(P)-binding Rossmann-like Domain"/>
    <property type="match status" value="1"/>
</dbReference>
<evidence type="ECO:0000256" key="1">
    <source>
        <dbReference type="ARBA" id="ARBA00006484"/>
    </source>
</evidence>
<gene>
    <name evidence="4" type="ORF">BI364_04435</name>
</gene>
<dbReference type="InterPro" id="IPR036291">
    <property type="entry name" value="NAD(P)-bd_dom_sf"/>
</dbReference>
<name>A0A1D8ILN2_9GAMM</name>
<keyword evidence="5" id="KW-1185">Reference proteome</keyword>
<dbReference type="AlphaFoldDB" id="A0A1D8ILN2"/>
<protein>
    <submittedName>
        <fullName evidence="4">NAD(P)-dependent oxidoreductase</fullName>
    </submittedName>
</protein>
<keyword evidence="2" id="KW-0560">Oxidoreductase</keyword>
<dbReference type="KEGG" id="aprs:BI364_04435"/>
<dbReference type="PANTHER" id="PTHR42901">
    <property type="entry name" value="ALCOHOL DEHYDROGENASE"/>
    <property type="match status" value="1"/>
</dbReference>